<dbReference type="RefSeq" id="WP_100883093.1">
    <property type="nucleotide sequence ID" value="NZ_JAAORC010000001.1"/>
</dbReference>
<evidence type="ECO:0000256" key="1">
    <source>
        <dbReference type="ARBA" id="ARBA00009353"/>
    </source>
</evidence>
<dbReference type="EMBL" id="JAAORC010000001">
    <property type="protein sequence ID" value="MBO8222017.1"/>
    <property type="molecule type" value="Genomic_DNA"/>
</dbReference>
<feature type="domain" description="NAD-dependent epimerase/dehydratase" evidence="2">
    <location>
        <begin position="4"/>
        <end position="225"/>
    </location>
</feature>
<dbReference type="Pfam" id="PF08338">
    <property type="entry name" value="DUF1731"/>
    <property type="match status" value="1"/>
</dbReference>
<dbReference type="PANTHER" id="PTHR11092">
    <property type="entry name" value="SUGAR NUCLEOTIDE EPIMERASE RELATED"/>
    <property type="match status" value="1"/>
</dbReference>
<dbReference type="CDD" id="cd05242">
    <property type="entry name" value="SDR_a8"/>
    <property type="match status" value="1"/>
</dbReference>
<accession>A0A8I2BFN5</accession>
<reference evidence="4" key="1">
    <citation type="submission" date="2020-03" db="EMBL/GenBank/DDBJ databases">
        <title>Genome differentiation and subclade ecological adaptation of Prochlorococcus HLII clade in the global ocean.</title>
        <authorList>
            <person name="Yan W."/>
            <person name="Fen X."/>
            <person name="Zhang W."/>
        </authorList>
    </citation>
    <scope>NUCLEOTIDE SEQUENCE</scope>
    <source>
        <strain evidence="4">XMU1401</strain>
    </source>
</reference>
<dbReference type="Gene3D" id="3.40.50.720">
    <property type="entry name" value="NAD(P)-binding Rossmann-like Domain"/>
    <property type="match status" value="1"/>
</dbReference>
<evidence type="ECO:0000313" key="4">
    <source>
        <dbReference type="EMBL" id="MBO8222017.1"/>
    </source>
</evidence>
<feature type="domain" description="DUF1731" evidence="3">
    <location>
        <begin position="261"/>
        <end position="302"/>
    </location>
</feature>
<name>A0A8I2BFN5_PROMR</name>
<evidence type="ECO:0000259" key="3">
    <source>
        <dbReference type="Pfam" id="PF08338"/>
    </source>
</evidence>
<dbReference type="Pfam" id="PF01370">
    <property type="entry name" value="Epimerase"/>
    <property type="match status" value="1"/>
</dbReference>
<dbReference type="NCBIfam" id="TIGR01777">
    <property type="entry name" value="yfcH"/>
    <property type="match status" value="1"/>
</dbReference>
<dbReference type="InterPro" id="IPR036291">
    <property type="entry name" value="NAD(P)-bd_dom_sf"/>
</dbReference>
<evidence type="ECO:0000313" key="5">
    <source>
        <dbReference type="Proteomes" id="UP000666562"/>
    </source>
</evidence>
<evidence type="ECO:0000259" key="2">
    <source>
        <dbReference type="Pfam" id="PF01370"/>
    </source>
</evidence>
<dbReference type="InterPro" id="IPR010099">
    <property type="entry name" value="SDR39U1"/>
</dbReference>
<gene>
    <name evidence="4" type="ORF">HA142_00650</name>
</gene>
<dbReference type="SUPFAM" id="SSF51735">
    <property type="entry name" value="NAD(P)-binding Rossmann-fold domains"/>
    <property type="match status" value="1"/>
</dbReference>
<protein>
    <submittedName>
        <fullName evidence="4">TIGR01777 family protein</fullName>
    </submittedName>
</protein>
<comment type="similarity">
    <text evidence="1">Belongs to the NAD(P)-dependent epimerase/dehydratase family. SDR39U1 subfamily.</text>
</comment>
<proteinExistence type="inferred from homology"/>
<dbReference type="PANTHER" id="PTHR11092:SF0">
    <property type="entry name" value="EPIMERASE FAMILY PROTEIN SDR39U1"/>
    <property type="match status" value="1"/>
</dbReference>
<comment type="caution">
    <text evidence="4">The sequence shown here is derived from an EMBL/GenBank/DDBJ whole genome shotgun (WGS) entry which is preliminary data.</text>
</comment>
<dbReference type="InterPro" id="IPR001509">
    <property type="entry name" value="Epimerase_deHydtase"/>
</dbReference>
<organism evidence="4 5">
    <name type="scientific">Prochlorococcus marinus str. XMU1401</name>
    <dbReference type="NCBI Taxonomy" id="2052594"/>
    <lineage>
        <taxon>Bacteria</taxon>
        <taxon>Bacillati</taxon>
        <taxon>Cyanobacteriota</taxon>
        <taxon>Cyanophyceae</taxon>
        <taxon>Synechococcales</taxon>
        <taxon>Prochlorococcaceae</taxon>
        <taxon>Prochlorococcus</taxon>
    </lineage>
</organism>
<dbReference type="AlphaFoldDB" id="A0A8I2BFN5"/>
<sequence length="308" mass="34573">MRLLLLGCTGFVGKELVPTLLNENHEIYIVSRKPISKLKLDLNFNKFKFFQIDLSKEKNWNNENLLNILRETDGIINLMGEPIAEKKWTSEQKQEIENSRINTTKFMMKTLKNLKINPKVIINGSAIGYYGTSLSSEFTENSPGGKDFLSNLCKKWEAVAAEKPFFSRLVIFRIGIVLEKDGGALGKMLPIFKVGLGGPIGDGKQWMSWIHRTDLCALIIQALVDKKYSGVFNAVAPNPVLMREFSQTLGKCLNRPNLLPVPGSVLKIFLGDGAKVVLEGQKVISSKIKNYNFKYPLLEKAIYASTKN</sequence>
<dbReference type="Proteomes" id="UP000666562">
    <property type="component" value="Unassembled WGS sequence"/>
</dbReference>
<dbReference type="InterPro" id="IPR013549">
    <property type="entry name" value="DUF1731"/>
</dbReference>